<proteinExistence type="predicted"/>
<keyword evidence="1" id="KW-0732">Signal</keyword>
<feature type="signal peptide" evidence="1">
    <location>
        <begin position="1"/>
        <end position="21"/>
    </location>
</feature>
<sequence>MKKSCLMIVCLAFLLAFSAGCKSSTGTKHTEEIKVWDYFTGKQQDLYHELVEQYNRSQDRYKVVTEYIP</sequence>
<evidence type="ECO:0000256" key="1">
    <source>
        <dbReference type="SAM" id="SignalP"/>
    </source>
</evidence>
<feature type="non-terminal residue" evidence="2">
    <location>
        <position position="69"/>
    </location>
</feature>
<organism evidence="2 3">
    <name type="scientific">Bradyrhizobium cajani</name>
    <dbReference type="NCBI Taxonomy" id="1928661"/>
    <lineage>
        <taxon>Bacteria</taxon>
        <taxon>Pseudomonadati</taxon>
        <taxon>Pseudomonadota</taxon>
        <taxon>Alphaproteobacteria</taxon>
        <taxon>Hyphomicrobiales</taxon>
        <taxon>Nitrobacteraceae</taxon>
        <taxon>Bradyrhizobium</taxon>
    </lineage>
</organism>
<reference evidence="2 3" key="1">
    <citation type="submission" date="2019-12" db="EMBL/GenBank/DDBJ databases">
        <title>Draft genome sequences Bradyrhizobium cajani AMBPC1010, Bradyrhizobium pachyrhizi AMBPC1040 and Bradyrhizobium yuanmingense ALSPC3051, three plant growth promoting strains isolated from nodules of Cajanus cajan L. in Dominican Republic.</title>
        <authorList>
            <person name="Flores-Felix J.D."/>
            <person name="Araujo J."/>
            <person name="Diaz-Alcantara C."/>
            <person name="Gonzalez-Andres F."/>
            <person name="Velazquez E."/>
        </authorList>
    </citation>
    <scope>NUCLEOTIDE SEQUENCE [LARGE SCALE GENOMIC DNA]</scope>
    <source>
        <strain evidence="2 3">1010</strain>
    </source>
</reference>
<dbReference type="Proteomes" id="UP000449969">
    <property type="component" value="Unassembled WGS sequence"/>
</dbReference>
<dbReference type="AlphaFoldDB" id="A0A844TN06"/>
<accession>A0A844TN06</accession>
<name>A0A844TN06_9BRAD</name>
<keyword evidence="3" id="KW-1185">Reference proteome</keyword>
<protein>
    <submittedName>
        <fullName evidence="2">ABC transporter substrate-binding protein</fullName>
    </submittedName>
</protein>
<dbReference type="EMBL" id="WQNE01000102">
    <property type="protein sequence ID" value="MVT78855.1"/>
    <property type="molecule type" value="Genomic_DNA"/>
</dbReference>
<evidence type="ECO:0000313" key="2">
    <source>
        <dbReference type="EMBL" id="MVT78855.1"/>
    </source>
</evidence>
<comment type="caution">
    <text evidence="2">The sequence shown here is derived from an EMBL/GenBank/DDBJ whole genome shotgun (WGS) entry which is preliminary data.</text>
</comment>
<dbReference type="PROSITE" id="PS51257">
    <property type="entry name" value="PROKAR_LIPOPROTEIN"/>
    <property type="match status" value="1"/>
</dbReference>
<evidence type="ECO:0000313" key="3">
    <source>
        <dbReference type="Proteomes" id="UP000449969"/>
    </source>
</evidence>
<feature type="chain" id="PRO_5032715596" evidence="1">
    <location>
        <begin position="22"/>
        <end position="69"/>
    </location>
</feature>
<gene>
    <name evidence="2" type="ORF">GPL20_38545</name>
</gene>